<evidence type="ECO:0000313" key="2">
    <source>
        <dbReference type="Proteomes" id="UP001431963"/>
    </source>
</evidence>
<sequence length="119" mass="13224">MRPALILLPVLALIAGCGTPEYRAERSICEAEWLQKIPPRYERQLVERVRYIQVPTGRTTCTTNGNVQNCVAEMRTQEIPYTTVETVDVNSSRRNVQIESCAARACSAKYGNSACKTGS</sequence>
<protein>
    <submittedName>
        <fullName evidence="1">Uncharacterized protein</fullName>
    </submittedName>
</protein>
<proteinExistence type="predicted"/>
<reference evidence="1" key="1">
    <citation type="submission" date="2024-02" db="EMBL/GenBank/DDBJ databases">
        <title>Genome sequences of strain Gemmobacter sp. JM10B15.</title>
        <authorList>
            <person name="Zhang M."/>
        </authorList>
    </citation>
    <scope>NUCLEOTIDE SEQUENCE</scope>
    <source>
        <strain evidence="1">JM10B15</strain>
    </source>
</reference>
<organism evidence="1 2">
    <name type="scientific">Gemmobacter denitrificans</name>
    <dbReference type="NCBI Taxonomy" id="3123040"/>
    <lineage>
        <taxon>Bacteria</taxon>
        <taxon>Pseudomonadati</taxon>
        <taxon>Pseudomonadota</taxon>
        <taxon>Alphaproteobacteria</taxon>
        <taxon>Rhodobacterales</taxon>
        <taxon>Paracoccaceae</taxon>
        <taxon>Gemmobacter</taxon>
    </lineage>
</organism>
<comment type="caution">
    <text evidence="1">The sequence shown here is derived from an EMBL/GenBank/DDBJ whole genome shotgun (WGS) entry which is preliminary data.</text>
</comment>
<gene>
    <name evidence="1" type="ORF">V6590_10020</name>
</gene>
<keyword evidence="2" id="KW-1185">Reference proteome</keyword>
<dbReference type="EMBL" id="JBALHR010000004">
    <property type="protein sequence ID" value="MEH7828487.1"/>
    <property type="molecule type" value="Genomic_DNA"/>
</dbReference>
<dbReference type="RefSeq" id="WP_335422460.1">
    <property type="nucleotide sequence ID" value="NZ_JBALHR010000004.1"/>
</dbReference>
<dbReference type="Proteomes" id="UP001431963">
    <property type="component" value="Unassembled WGS sequence"/>
</dbReference>
<name>A0ABU8BW37_9RHOB</name>
<accession>A0ABU8BW37</accession>
<dbReference type="PROSITE" id="PS51257">
    <property type="entry name" value="PROKAR_LIPOPROTEIN"/>
    <property type="match status" value="1"/>
</dbReference>
<evidence type="ECO:0000313" key="1">
    <source>
        <dbReference type="EMBL" id="MEH7828487.1"/>
    </source>
</evidence>